<dbReference type="EMBL" id="LGZN01000096">
    <property type="protein sequence ID" value="KNF62335.1"/>
    <property type="molecule type" value="Genomic_DNA"/>
</dbReference>
<gene>
    <name evidence="2" type="ORF">WR15_26145</name>
</gene>
<sequence>MRVAYVCADPGIPVFGYKGASIHIQGMLREMLNAGMDVTLFTCRGFSPVPEEFRAVRVVPLFDLSETDSDEEKASQALRGNQELKSRLVSAGPFDVVYERYSLWSFAGMEYARNEGIPGILEVNAPLPLEQKRWRKMVMEHEAYQVLELVLEHASTVIAVSPGIRRWLETLPATEGKVHVVRNGVNPASFYKKNMARGSVFTVVFSGTLKPWHGMDTLAEAFILLRRQRTDISLSIIGDGPERPALENAFRSAGVDNAVVFHGGVAHCDVPALLAYADAGVAPYPHFDDFYFSPLKIYEYMAAELPVITSRTGDLDSIVKHEKTGLLIPPESPSALSDAIITLADSPSLCRKMGEAGGLYVKQNSWENVLRKIWLYADITLLTGGLDEV</sequence>
<evidence type="ECO:0000259" key="1">
    <source>
        <dbReference type="Pfam" id="PF13439"/>
    </source>
</evidence>
<dbReference type="PANTHER" id="PTHR45947">
    <property type="entry name" value="SULFOQUINOVOSYL TRANSFERASE SQD2"/>
    <property type="match status" value="1"/>
</dbReference>
<accession>A0A0B0VRP0</accession>
<dbReference type="Pfam" id="PF13439">
    <property type="entry name" value="Glyco_transf_4"/>
    <property type="match status" value="1"/>
</dbReference>
<evidence type="ECO:0000313" key="2">
    <source>
        <dbReference type="EMBL" id="KNF62335.1"/>
    </source>
</evidence>
<dbReference type="Gene3D" id="3.40.50.2000">
    <property type="entry name" value="Glycogen Phosphorylase B"/>
    <property type="match status" value="2"/>
</dbReference>
<name>A0A0B0VRP0_ECOLX</name>
<dbReference type="InterPro" id="IPR028098">
    <property type="entry name" value="Glyco_trans_4-like_N"/>
</dbReference>
<dbReference type="GO" id="GO:0016757">
    <property type="term" value="F:glycosyltransferase activity"/>
    <property type="evidence" value="ECO:0007669"/>
    <property type="project" value="TreeGrafter"/>
</dbReference>
<dbReference type="RefSeq" id="WP_040091237.1">
    <property type="nucleotide sequence ID" value="NZ_BFZV01000127.1"/>
</dbReference>
<comment type="caution">
    <text evidence="2">The sequence shown here is derived from an EMBL/GenBank/DDBJ whole genome shotgun (WGS) entry which is preliminary data.</text>
</comment>
<dbReference type="Pfam" id="PF13692">
    <property type="entry name" value="Glyco_trans_1_4"/>
    <property type="match status" value="1"/>
</dbReference>
<proteinExistence type="predicted"/>
<protein>
    <submittedName>
        <fullName evidence="2">Glycosyl transferase family 1</fullName>
    </submittedName>
</protein>
<keyword evidence="2" id="KW-0808">Transferase</keyword>
<dbReference type="AlphaFoldDB" id="A0A0B0VRP0"/>
<evidence type="ECO:0000313" key="3">
    <source>
        <dbReference type="Proteomes" id="UP000037564"/>
    </source>
</evidence>
<dbReference type="PATRIC" id="fig|562.7396.peg.5703"/>
<feature type="domain" description="Glycosyltransferase subfamily 4-like N-terminal" evidence="1">
    <location>
        <begin position="18"/>
        <end position="188"/>
    </location>
</feature>
<organism evidence="2 3">
    <name type="scientific">Escherichia coli</name>
    <dbReference type="NCBI Taxonomy" id="562"/>
    <lineage>
        <taxon>Bacteria</taxon>
        <taxon>Pseudomonadati</taxon>
        <taxon>Pseudomonadota</taxon>
        <taxon>Gammaproteobacteria</taxon>
        <taxon>Enterobacterales</taxon>
        <taxon>Enterobacteriaceae</taxon>
        <taxon>Escherichia</taxon>
    </lineage>
</organism>
<dbReference type="SUPFAM" id="SSF53756">
    <property type="entry name" value="UDP-Glycosyltransferase/glycogen phosphorylase"/>
    <property type="match status" value="1"/>
</dbReference>
<dbReference type="PANTHER" id="PTHR45947:SF3">
    <property type="entry name" value="SULFOQUINOVOSYL TRANSFERASE SQD2"/>
    <property type="match status" value="1"/>
</dbReference>
<dbReference type="Proteomes" id="UP000037564">
    <property type="component" value="Unassembled WGS sequence"/>
</dbReference>
<reference evidence="2 3" key="1">
    <citation type="submission" date="2015-07" db="EMBL/GenBank/DDBJ databases">
        <title>Genome sequences of 64 non-O157:H7 Shiga toxin-producing Escherichia coli strains.</title>
        <authorList>
            <person name="Gonzalez-Escalona N."/>
            <person name="Toro M."/>
            <person name="Timme R."/>
            <person name="Payne J."/>
        </authorList>
    </citation>
    <scope>NUCLEOTIDE SEQUENCE [LARGE SCALE GENOMIC DNA]</scope>
    <source>
        <strain evidence="2 3">CFSAN026843</strain>
    </source>
</reference>
<dbReference type="InterPro" id="IPR050194">
    <property type="entry name" value="Glycosyltransferase_grp1"/>
</dbReference>
<dbReference type="CDD" id="cd03794">
    <property type="entry name" value="GT4_WbuB-like"/>
    <property type="match status" value="1"/>
</dbReference>